<feature type="domain" description="Carboxylesterase type B" evidence="5">
    <location>
        <begin position="9"/>
        <end position="184"/>
    </location>
</feature>
<dbReference type="VEuPathDB" id="VectorBase:LOC119185021"/>
<dbReference type="EMBL" id="JABSTU010003933">
    <property type="protein sequence ID" value="KAH7964452.1"/>
    <property type="molecule type" value="Genomic_DNA"/>
</dbReference>
<evidence type="ECO:0000313" key="7">
    <source>
        <dbReference type="Proteomes" id="UP000821866"/>
    </source>
</evidence>
<dbReference type="GO" id="GO:0019695">
    <property type="term" value="P:choline metabolic process"/>
    <property type="evidence" value="ECO:0007669"/>
    <property type="project" value="TreeGrafter"/>
</dbReference>
<organism evidence="6 7">
    <name type="scientific">Rhipicephalus microplus</name>
    <name type="common">Cattle tick</name>
    <name type="synonym">Boophilus microplus</name>
    <dbReference type="NCBI Taxonomy" id="6941"/>
    <lineage>
        <taxon>Eukaryota</taxon>
        <taxon>Metazoa</taxon>
        <taxon>Ecdysozoa</taxon>
        <taxon>Arthropoda</taxon>
        <taxon>Chelicerata</taxon>
        <taxon>Arachnida</taxon>
        <taxon>Acari</taxon>
        <taxon>Parasitiformes</taxon>
        <taxon>Ixodida</taxon>
        <taxon>Ixodoidea</taxon>
        <taxon>Ixodidae</taxon>
        <taxon>Rhipicephalinae</taxon>
        <taxon>Rhipicephalus</taxon>
        <taxon>Boophilus</taxon>
    </lineage>
</organism>
<keyword evidence="4" id="KW-0325">Glycoprotein</keyword>
<evidence type="ECO:0000256" key="1">
    <source>
        <dbReference type="ARBA" id="ARBA00005964"/>
    </source>
</evidence>
<evidence type="ECO:0000256" key="2">
    <source>
        <dbReference type="ARBA" id="ARBA00022487"/>
    </source>
</evidence>
<evidence type="ECO:0000256" key="3">
    <source>
        <dbReference type="ARBA" id="ARBA00022801"/>
    </source>
</evidence>
<comment type="similarity">
    <text evidence="1">Belongs to the type-B carboxylesterase/lipase family.</text>
</comment>
<dbReference type="PANTHER" id="PTHR43918:SF4">
    <property type="entry name" value="CARBOXYLIC ESTER HYDROLASE"/>
    <property type="match status" value="1"/>
</dbReference>
<dbReference type="InterPro" id="IPR002018">
    <property type="entry name" value="CarbesteraseB"/>
</dbReference>
<evidence type="ECO:0000256" key="4">
    <source>
        <dbReference type="ARBA" id="ARBA00023180"/>
    </source>
</evidence>
<keyword evidence="2" id="KW-0719">Serine esterase</keyword>
<dbReference type="InterPro" id="IPR029058">
    <property type="entry name" value="AB_hydrolase_fold"/>
</dbReference>
<proteinExistence type="inferred from homology"/>
<evidence type="ECO:0000259" key="5">
    <source>
        <dbReference type="Pfam" id="PF00135"/>
    </source>
</evidence>
<dbReference type="PANTHER" id="PTHR43918">
    <property type="entry name" value="ACETYLCHOLINESTERASE"/>
    <property type="match status" value="1"/>
</dbReference>
<evidence type="ECO:0000313" key="6">
    <source>
        <dbReference type="EMBL" id="KAH7964452.1"/>
    </source>
</evidence>
<dbReference type="GO" id="GO:0005615">
    <property type="term" value="C:extracellular space"/>
    <property type="evidence" value="ECO:0007669"/>
    <property type="project" value="TreeGrafter"/>
</dbReference>
<keyword evidence="7" id="KW-1185">Reference proteome</keyword>
<dbReference type="GO" id="GO:0005886">
    <property type="term" value="C:plasma membrane"/>
    <property type="evidence" value="ECO:0007669"/>
    <property type="project" value="TreeGrafter"/>
</dbReference>
<reference evidence="6" key="1">
    <citation type="journal article" date="2020" name="Cell">
        <title>Large-Scale Comparative Analyses of Tick Genomes Elucidate Their Genetic Diversity and Vector Capacities.</title>
        <authorList>
            <consortium name="Tick Genome and Microbiome Consortium (TIGMIC)"/>
            <person name="Jia N."/>
            <person name="Wang J."/>
            <person name="Shi W."/>
            <person name="Du L."/>
            <person name="Sun Y."/>
            <person name="Zhan W."/>
            <person name="Jiang J.F."/>
            <person name="Wang Q."/>
            <person name="Zhang B."/>
            <person name="Ji P."/>
            <person name="Bell-Sakyi L."/>
            <person name="Cui X.M."/>
            <person name="Yuan T.T."/>
            <person name="Jiang B.G."/>
            <person name="Yang W.F."/>
            <person name="Lam T.T."/>
            <person name="Chang Q.C."/>
            <person name="Ding S.J."/>
            <person name="Wang X.J."/>
            <person name="Zhu J.G."/>
            <person name="Ruan X.D."/>
            <person name="Zhao L."/>
            <person name="Wei J.T."/>
            <person name="Ye R.Z."/>
            <person name="Que T.C."/>
            <person name="Du C.H."/>
            <person name="Zhou Y.H."/>
            <person name="Cheng J.X."/>
            <person name="Dai P.F."/>
            <person name="Guo W.B."/>
            <person name="Han X.H."/>
            <person name="Huang E.J."/>
            <person name="Li L.F."/>
            <person name="Wei W."/>
            <person name="Gao Y.C."/>
            <person name="Liu J.Z."/>
            <person name="Shao H.Z."/>
            <person name="Wang X."/>
            <person name="Wang C.C."/>
            <person name="Yang T.C."/>
            <person name="Huo Q.B."/>
            <person name="Li W."/>
            <person name="Chen H.Y."/>
            <person name="Chen S.E."/>
            <person name="Zhou L.G."/>
            <person name="Ni X.B."/>
            <person name="Tian J.H."/>
            <person name="Sheng Y."/>
            <person name="Liu T."/>
            <person name="Pan Y.S."/>
            <person name="Xia L.Y."/>
            <person name="Li J."/>
            <person name="Zhao F."/>
            <person name="Cao W.C."/>
        </authorList>
    </citation>
    <scope>NUCLEOTIDE SEQUENCE</scope>
    <source>
        <strain evidence="6">Rmic-2018</strain>
    </source>
</reference>
<dbReference type="GO" id="GO:0006581">
    <property type="term" value="P:acetylcholine catabolic process"/>
    <property type="evidence" value="ECO:0007669"/>
    <property type="project" value="TreeGrafter"/>
</dbReference>
<accession>A0A9J6D0K1</accession>
<dbReference type="SUPFAM" id="SSF53474">
    <property type="entry name" value="alpha/beta-Hydrolases"/>
    <property type="match status" value="1"/>
</dbReference>
<dbReference type="AlphaFoldDB" id="A0A9J6D0K1"/>
<name>A0A9J6D0K1_RHIMP</name>
<dbReference type="GO" id="GO:0003990">
    <property type="term" value="F:acetylcholinesterase activity"/>
    <property type="evidence" value="ECO:0007669"/>
    <property type="project" value="TreeGrafter"/>
</dbReference>
<protein>
    <recommendedName>
        <fullName evidence="5">Carboxylesterase type B domain-containing protein</fullName>
    </recommendedName>
</protein>
<reference evidence="6" key="2">
    <citation type="submission" date="2021-09" db="EMBL/GenBank/DDBJ databases">
        <authorList>
            <person name="Jia N."/>
            <person name="Wang J."/>
            <person name="Shi W."/>
            <person name="Du L."/>
            <person name="Sun Y."/>
            <person name="Zhan W."/>
            <person name="Jiang J."/>
            <person name="Wang Q."/>
            <person name="Zhang B."/>
            <person name="Ji P."/>
            <person name="Sakyi L.B."/>
            <person name="Cui X."/>
            <person name="Yuan T."/>
            <person name="Jiang B."/>
            <person name="Yang W."/>
            <person name="Lam T.T.-Y."/>
            <person name="Chang Q."/>
            <person name="Ding S."/>
            <person name="Wang X."/>
            <person name="Zhu J."/>
            <person name="Ruan X."/>
            <person name="Zhao L."/>
            <person name="Wei J."/>
            <person name="Que T."/>
            <person name="Du C."/>
            <person name="Cheng J."/>
            <person name="Dai P."/>
            <person name="Han X."/>
            <person name="Huang E."/>
            <person name="Gao Y."/>
            <person name="Liu J."/>
            <person name="Shao H."/>
            <person name="Ye R."/>
            <person name="Li L."/>
            <person name="Wei W."/>
            <person name="Wang X."/>
            <person name="Wang C."/>
            <person name="Huo Q."/>
            <person name="Li W."/>
            <person name="Guo W."/>
            <person name="Chen H."/>
            <person name="Chen S."/>
            <person name="Zhou L."/>
            <person name="Zhou L."/>
            <person name="Ni X."/>
            <person name="Tian J."/>
            <person name="Zhou Y."/>
            <person name="Sheng Y."/>
            <person name="Liu T."/>
            <person name="Pan Y."/>
            <person name="Xia L."/>
            <person name="Li J."/>
            <person name="Zhao F."/>
            <person name="Cao W."/>
        </authorList>
    </citation>
    <scope>NUCLEOTIDE SEQUENCE</scope>
    <source>
        <strain evidence="6">Rmic-2018</strain>
        <tissue evidence="6">Larvae</tissue>
    </source>
</reference>
<gene>
    <name evidence="6" type="ORF">HPB51_027309</name>
</gene>
<dbReference type="InterPro" id="IPR050654">
    <property type="entry name" value="AChE-related_enzymes"/>
</dbReference>
<dbReference type="Pfam" id="PF00135">
    <property type="entry name" value="COesterase"/>
    <property type="match status" value="1"/>
</dbReference>
<dbReference type="Proteomes" id="UP000821866">
    <property type="component" value="Unassembled WGS sequence"/>
</dbReference>
<sequence length="466" mass="51135">MNDCYGATGSNNNPQYDGRALAALGDVVVVVPNWRLGVLGFLSLTQSDDVPINVGLLDQAESLRWMARNVDAFGGNKSDLVVVGHGSGASALAYHLMVGQGLSDVAPILKAVFMSESPMTRYPVFSRGGKSLQNEHWNTSVQLLCKEAEPNLLSCLRSLPVEELLRRQRAAPLELPQFFPVLPVMWPVHLWKALKVQVCAAMPSARDTSPLPSPVACAEVNAPLSYAEVAARPPLQNFTSLPSAFCSDPLLGSLSQELNGEFAVTQIPDNVTVLLGFSEHEGSDLMDFFQRFFRLDNETNTGEAVRTILALLSFSSAEATDIMDQYFKDAVTASWAEQLLSDLLAVCPVRFYAEYLRKSGNCVLGYVLHRQSADELPRDYAARLLFGSPLVLGASSSEEKVLSREVIMLWATFLKTGLIVPANVSLKVGETAIDMMSFTHPSESWTPDLRKEECERLRPHFSAFMQ</sequence>
<keyword evidence="3" id="KW-0378">Hydrolase</keyword>
<comment type="caution">
    <text evidence="6">The sequence shown here is derived from an EMBL/GenBank/DDBJ whole genome shotgun (WGS) entry which is preliminary data.</text>
</comment>
<dbReference type="Gene3D" id="3.40.50.1820">
    <property type="entry name" value="alpha/beta hydrolase"/>
    <property type="match status" value="2"/>
</dbReference>